<reference evidence="2" key="1">
    <citation type="journal article" date="2022" name="Mol. Ecol. Resour.">
        <title>The genomes of chicory, endive, great burdock and yacon provide insights into Asteraceae palaeo-polyploidization history and plant inulin production.</title>
        <authorList>
            <person name="Fan W."/>
            <person name="Wang S."/>
            <person name="Wang H."/>
            <person name="Wang A."/>
            <person name="Jiang F."/>
            <person name="Liu H."/>
            <person name="Zhao H."/>
            <person name="Xu D."/>
            <person name="Zhang Y."/>
        </authorList>
    </citation>
    <scope>NUCLEOTIDE SEQUENCE [LARGE SCALE GENOMIC DNA]</scope>
    <source>
        <strain evidence="2">cv. Punajuju</strain>
    </source>
</reference>
<gene>
    <name evidence="1" type="ORF">L2E82_36385</name>
</gene>
<accession>A0ACB9BRI3</accession>
<sequence length="114" mass="12764">MVEVIGKDTNVVVEEEEEQESDGNINEITLPRLKSLTLEDLSCLEGFCLGKADFSFPLLDTLIIKYCPAITTFTKGNSATPQLIEIETRNSSFYVAGEDINSIIKIKQEDFKKE</sequence>
<name>A0ACB9BRI3_CICIN</name>
<evidence type="ECO:0000313" key="1">
    <source>
        <dbReference type="EMBL" id="KAI3724602.1"/>
    </source>
</evidence>
<reference evidence="1 2" key="2">
    <citation type="journal article" date="2022" name="Mol. Ecol. Resour.">
        <title>The genomes of chicory, endive, great burdock and yacon provide insights into Asteraceae paleo-polyploidization history and plant inulin production.</title>
        <authorList>
            <person name="Fan W."/>
            <person name="Wang S."/>
            <person name="Wang H."/>
            <person name="Wang A."/>
            <person name="Jiang F."/>
            <person name="Liu H."/>
            <person name="Zhao H."/>
            <person name="Xu D."/>
            <person name="Zhang Y."/>
        </authorList>
    </citation>
    <scope>NUCLEOTIDE SEQUENCE [LARGE SCALE GENOMIC DNA]</scope>
    <source>
        <strain evidence="2">cv. Punajuju</strain>
        <tissue evidence="1">Leaves</tissue>
    </source>
</reference>
<organism evidence="1 2">
    <name type="scientific">Cichorium intybus</name>
    <name type="common">Chicory</name>
    <dbReference type="NCBI Taxonomy" id="13427"/>
    <lineage>
        <taxon>Eukaryota</taxon>
        <taxon>Viridiplantae</taxon>
        <taxon>Streptophyta</taxon>
        <taxon>Embryophyta</taxon>
        <taxon>Tracheophyta</taxon>
        <taxon>Spermatophyta</taxon>
        <taxon>Magnoliopsida</taxon>
        <taxon>eudicotyledons</taxon>
        <taxon>Gunneridae</taxon>
        <taxon>Pentapetalae</taxon>
        <taxon>asterids</taxon>
        <taxon>campanulids</taxon>
        <taxon>Asterales</taxon>
        <taxon>Asteraceae</taxon>
        <taxon>Cichorioideae</taxon>
        <taxon>Cichorieae</taxon>
        <taxon>Cichoriinae</taxon>
        <taxon>Cichorium</taxon>
    </lineage>
</organism>
<dbReference type="Proteomes" id="UP001055811">
    <property type="component" value="Linkage Group LG06"/>
</dbReference>
<keyword evidence="2" id="KW-1185">Reference proteome</keyword>
<dbReference type="EMBL" id="CM042014">
    <property type="protein sequence ID" value="KAI3724602.1"/>
    <property type="molecule type" value="Genomic_DNA"/>
</dbReference>
<evidence type="ECO:0000313" key="2">
    <source>
        <dbReference type="Proteomes" id="UP001055811"/>
    </source>
</evidence>
<protein>
    <submittedName>
        <fullName evidence="1">Uncharacterized protein</fullName>
    </submittedName>
</protein>
<comment type="caution">
    <text evidence="1">The sequence shown here is derived from an EMBL/GenBank/DDBJ whole genome shotgun (WGS) entry which is preliminary data.</text>
</comment>
<proteinExistence type="predicted"/>